<evidence type="ECO:0000313" key="2">
    <source>
        <dbReference type="EMBL" id="RCN25955.1"/>
    </source>
</evidence>
<gene>
    <name evidence="2" type="ORF">ANCCAN_28328</name>
</gene>
<dbReference type="Proteomes" id="UP000252519">
    <property type="component" value="Unassembled WGS sequence"/>
</dbReference>
<evidence type="ECO:0000259" key="1">
    <source>
        <dbReference type="PROSITE" id="PS50041"/>
    </source>
</evidence>
<comment type="caution">
    <text evidence="2">The sequence shown here is derived from an EMBL/GenBank/DDBJ whole genome shotgun (WGS) entry which is preliminary data.</text>
</comment>
<dbReference type="Pfam" id="PF00059">
    <property type="entry name" value="Lectin_C"/>
    <property type="match status" value="1"/>
</dbReference>
<dbReference type="InterPro" id="IPR016187">
    <property type="entry name" value="CTDL_fold"/>
</dbReference>
<proteinExistence type="predicted"/>
<dbReference type="InterPro" id="IPR016186">
    <property type="entry name" value="C-type_lectin-like/link_sf"/>
</dbReference>
<organism evidence="2 3">
    <name type="scientific">Ancylostoma caninum</name>
    <name type="common">Dog hookworm</name>
    <dbReference type="NCBI Taxonomy" id="29170"/>
    <lineage>
        <taxon>Eukaryota</taxon>
        <taxon>Metazoa</taxon>
        <taxon>Ecdysozoa</taxon>
        <taxon>Nematoda</taxon>
        <taxon>Chromadorea</taxon>
        <taxon>Rhabditida</taxon>
        <taxon>Rhabditina</taxon>
        <taxon>Rhabditomorpha</taxon>
        <taxon>Strongyloidea</taxon>
        <taxon>Ancylostomatidae</taxon>
        <taxon>Ancylostomatinae</taxon>
        <taxon>Ancylostoma</taxon>
    </lineage>
</organism>
<dbReference type="STRING" id="29170.A0A368F4Y7"/>
<dbReference type="InterPro" id="IPR001304">
    <property type="entry name" value="C-type_lectin-like"/>
</dbReference>
<dbReference type="SUPFAM" id="SSF56436">
    <property type="entry name" value="C-type lectin-like"/>
    <property type="match status" value="1"/>
</dbReference>
<sequence>MEQKRSGDMRILLSSSGCKPKGNIPAKIIQNKVVDEPLKYSSAEDVCIFYGGSPISIHSKEKNAEVTDQLNCNTNSNDEESCAWIGMMYNKKKKWHWTDGTEKNYTNWVGEEPSNMDDDPRTCVAL</sequence>
<name>A0A368F4Y7_ANCCA</name>
<dbReference type="CDD" id="cd00037">
    <property type="entry name" value="CLECT"/>
    <property type="match status" value="1"/>
</dbReference>
<dbReference type="InterPro" id="IPR050111">
    <property type="entry name" value="C-type_lectin/snaclec_domain"/>
</dbReference>
<accession>A0A368F4Y7</accession>
<reference evidence="2 3" key="1">
    <citation type="submission" date="2014-10" db="EMBL/GenBank/DDBJ databases">
        <title>Draft genome of the hookworm Ancylostoma caninum.</title>
        <authorList>
            <person name="Mitreva M."/>
        </authorList>
    </citation>
    <scope>NUCLEOTIDE SEQUENCE [LARGE SCALE GENOMIC DNA]</scope>
    <source>
        <strain evidence="2 3">Baltimore</strain>
    </source>
</reference>
<dbReference type="Gene3D" id="3.10.100.10">
    <property type="entry name" value="Mannose-Binding Protein A, subunit A"/>
    <property type="match status" value="1"/>
</dbReference>
<evidence type="ECO:0000313" key="3">
    <source>
        <dbReference type="Proteomes" id="UP000252519"/>
    </source>
</evidence>
<dbReference type="AlphaFoldDB" id="A0A368F4Y7"/>
<keyword evidence="3" id="KW-1185">Reference proteome</keyword>
<dbReference type="EMBL" id="JOJR01009800">
    <property type="protein sequence ID" value="RCN25955.1"/>
    <property type="molecule type" value="Genomic_DNA"/>
</dbReference>
<dbReference type="PROSITE" id="PS50041">
    <property type="entry name" value="C_TYPE_LECTIN_2"/>
    <property type="match status" value="1"/>
</dbReference>
<protein>
    <submittedName>
        <fullName evidence="2">Lectin C-type domain protein</fullName>
    </submittedName>
</protein>
<feature type="domain" description="C-type lectin" evidence="1">
    <location>
        <begin position="40"/>
        <end position="126"/>
    </location>
</feature>
<dbReference type="PANTHER" id="PTHR22803">
    <property type="entry name" value="MANNOSE, PHOSPHOLIPASE, LECTIN RECEPTOR RELATED"/>
    <property type="match status" value="1"/>
</dbReference>